<evidence type="ECO:0000313" key="1">
    <source>
        <dbReference type="EMBL" id="VEJ22291.1"/>
    </source>
</evidence>
<dbReference type="EMBL" id="LR134516">
    <property type="protein sequence ID" value="VEJ22291.1"/>
    <property type="molecule type" value="Genomic_DNA"/>
</dbReference>
<name>A0A1X3CK22_9NEIS</name>
<reference evidence="1 2" key="1">
    <citation type="submission" date="2018-12" db="EMBL/GenBank/DDBJ databases">
        <authorList>
            <consortium name="Pathogen Informatics"/>
        </authorList>
    </citation>
    <scope>NUCLEOTIDE SEQUENCE [LARGE SCALE GENOMIC DNA]</scope>
    <source>
        <strain evidence="1 2">NCTC12227</strain>
    </source>
</reference>
<protein>
    <submittedName>
        <fullName evidence="1">Uncharacterized protein</fullName>
    </submittedName>
</protein>
<evidence type="ECO:0000313" key="2">
    <source>
        <dbReference type="Proteomes" id="UP000268229"/>
    </source>
</evidence>
<organism evidence="1 2">
    <name type="scientific">Neisseria animaloris</name>
    <dbReference type="NCBI Taxonomy" id="326522"/>
    <lineage>
        <taxon>Bacteria</taxon>
        <taxon>Pseudomonadati</taxon>
        <taxon>Pseudomonadota</taxon>
        <taxon>Betaproteobacteria</taxon>
        <taxon>Neisseriales</taxon>
        <taxon>Neisseriaceae</taxon>
        <taxon>Neisseria</taxon>
    </lineage>
</organism>
<dbReference type="AlphaFoldDB" id="A0A1X3CK22"/>
<sequence>MNRHKKWQRRLFATICLLAAVLDAALFLLKPPEVSEGAAESKPEAVSSKPLPPEAVIDRSVVYQEKR</sequence>
<dbReference type="KEGG" id="nani:NCTC12227_02080"/>
<dbReference type="STRING" id="326522.BWD08_04935"/>
<gene>
    <name evidence="1" type="ORF">NCTC12227_02080</name>
</gene>
<dbReference type="Proteomes" id="UP000268229">
    <property type="component" value="Chromosome"/>
</dbReference>
<dbReference type="RefSeq" id="WP_107878431.1">
    <property type="nucleotide sequence ID" value="NZ_JBGNXI010000002.1"/>
</dbReference>
<proteinExistence type="predicted"/>
<keyword evidence="2" id="KW-1185">Reference proteome</keyword>
<accession>A0A1X3CK22</accession>